<name>A0A8S5KXZ0_9VIRU</name>
<dbReference type="EC" id="2.7.7.48" evidence="1"/>
<evidence type="ECO:0000256" key="3">
    <source>
        <dbReference type="ARBA" id="ARBA00022679"/>
    </source>
</evidence>
<evidence type="ECO:0000313" key="11">
    <source>
        <dbReference type="EMBL" id="DAD50035.1"/>
    </source>
</evidence>
<evidence type="ECO:0000256" key="4">
    <source>
        <dbReference type="ARBA" id="ARBA00022695"/>
    </source>
</evidence>
<keyword evidence="12" id="KW-1185">Reference proteome</keyword>
<dbReference type="GO" id="GO:0003968">
    <property type="term" value="F:RNA-directed RNA polymerase activity"/>
    <property type="evidence" value="ECO:0007669"/>
    <property type="project" value="UniProtKB-KW"/>
</dbReference>
<keyword evidence="4" id="KW-0548">Nucleotidyltransferase</keyword>
<dbReference type="InterPro" id="IPR005093">
    <property type="entry name" value="RNArep_beta"/>
</dbReference>
<evidence type="ECO:0000256" key="9">
    <source>
        <dbReference type="PIRSR" id="PIRSR605093-1"/>
    </source>
</evidence>
<keyword evidence="5" id="KW-0547">Nucleotide-binding</keyword>
<evidence type="ECO:0000313" key="12">
    <source>
        <dbReference type="Proteomes" id="UP000682442"/>
    </source>
</evidence>
<dbReference type="Pfam" id="PF03431">
    <property type="entry name" value="RNA_replicase_B"/>
    <property type="match status" value="1"/>
</dbReference>
<organism evidence="11 12">
    <name type="scientific">ssRNA phage Gephyllon.4_19</name>
    <dbReference type="NCBI Taxonomy" id="2786177"/>
    <lineage>
        <taxon>Viruses</taxon>
        <taxon>Riboviria</taxon>
        <taxon>Orthornavirae</taxon>
        <taxon>Lenarviricota</taxon>
        <taxon>Leviviricetes</taxon>
        <taxon>Timlovirales</taxon>
        <taxon>Steitzviridae</taxon>
        <taxon>Hodnevirus</taxon>
        <taxon>Hodnevirus edaphohabitans</taxon>
        <taxon>Gredihovirus edaphohabitans</taxon>
    </lineage>
</organism>
<dbReference type="GeneID" id="80401319"/>
<dbReference type="InterPro" id="IPR007096">
    <property type="entry name" value="RNA-dir_Rpol_cat_phage"/>
</dbReference>
<evidence type="ECO:0000256" key="5">
    <source>
        <dbReference type="ARBA" id="ARBA00022741"/>
    </source>
</evidence>
<proteinExistence type="predicted"/>
<keyword evidence="9" id="KW-0460">Magnesium</keyword>
<protein>
    <recommendedName>
        <fullName evidence="1">RNA-directed RNA polymerase</fullName>
        <ecNumber evidence="1">2.7.7.48</ecNumber>
    </recommendedName>
    <alternativeName>
        <fullName evidence="7">RNA replicase beta chain</fullName>
    </alternativeName>
</protein>
<dbReference type="GO" id="GO:0039694">
    <property type="term" value="P:viral RNA genome replication"/>
    <property type="evidence" value="ECO:0007669"/>
    <property type="project" value="InterPro"/>
</dbReference>
<keyword evidence="2 11" id="KW-0696">RNA-directed RNA polymerase</keyword>
<gene>
    <name evidence="11" type="primary">Gephyllon.4_19_3</name>
</gene>
<reference evidence="11" key="1">
    <citation type="submission" date="2020-09" db="EMBL/GenBank/DDBJ databases">
        <title>Leviviricetes taxonomy.</title>
        <authorList>
            <person name="Stockdale S.R."/>
            <person name="Callanan J."/>
            <person name="Adriaenssens E.M."/>
            <person name="Kuhn J.H."/>
            <person name="Rumnieks J."/>
            <person name="Shkoporov A."/>
            <person name="Draper L.A."/>
            <person name="Ross P."/>
            <person name="Hill C."/>
        </authorList>
    </citation>
    <scope>NUCLEOTIDE SEQUENCE</scope>
</reference>
<evidence type="ECO:0000256" key="6">
    <source>
        <dbReference type="ARBA" id="ARBA00022953"/>
    </source>
</evidence>
<feature type="domain" description="RdRp catalytic" evidence="10">
    <location>
        <begin position="292"/>
        <end position="438"/>
    </location>
</feature>
<sequence length="595" mass="68001">MLWTVLALECAGRCCTRTTMDVEYVRGRVEHEGLSFLTITLPRFGKDFEKSLDQGKVTRNLFQGFTWKAGLPRFLGGFLESVFDRNTGVLLENPNIDAILSIRQLTLMFGKILVPCSEERVRGAIEGYLECEQDVRETDRSLSNSDRHLFRSVSSALFRDLFLQLDQEVFDRTVVPKHGPGATADKLRGNSKYRLRTWTTRLEEIFPSGEFLAANSSFVDELDVDILEPGAEIPVEVIAVPKTLKTPRIIAKEPTHMQYMQGGLQLLIYDRVQRSDTLRPMIGFLDQTPNQRLAKKGSRTGNLATLDLSEASDRVSNQIVREMLSNYPHLHWAVDACRSRKADLTQFDKGIIRLAKFASMGSALTFPIEAMVFLTCCFIAISQELNTPVDDDLIRRFRHRVRIFGDDIIVPKEYVHRVVDVLEHFGAKVNVDKSFWTGRFRESCGKEFFDGEDVSIVRFRREFPAHLGHAAEVTSLVAFRNQLYFAGYWATCKWLDEYIRDLLRYFPVVLPSSPALGRHSFLGYETQKLSRNTFTPLVKAYRRFEDPPSDVLDGHGALLKFFLKRGESPSFDERHLERAGRPRTVSIKPRWVPAV</sequence>
<feature type="binding site" evidence="9">
    <location>
        <position position="307"/>
    </location>
    <ligand>
        <name>Mg(2+)</name>
        <dbReference type="ChEBI" id="CHEBI:18420"/>
        <label>2</label>
    </ligand>
</feature>
<keyword evidence="6" id="KW-0693">Viral RNA replication</keyword>
<dbReference type="GO" id="GO:0000166">
    <property type="term" value="F:nucleotide binding"/>
    <property type="evidence" value="ECO:0007669"/>
    <property type="project" value="UniProtKB-KW"/>
</dbReference>
<evidence type="ECO:0000256" key="7">
    <source>
        <dbReference type="ARBA" id="ARBA00030248"/>
    </source>
</evidence>
<feature type="binding site" evidence="9">
    <location>
        <position position="407"/>
    </location>
    <ligand>
        <name>Mg(2+)</name>
        <dbReference type="ChEBI" id="CHEBI:18420"/>
        <label>2</label>
    </ligand>
</feature>
<keyword evidence="9" id="KW-0479">Metal-binding</keyword>
<dbReference type="KEGG" id="vg:80401319"/>
<comment type="catalytic activity">
    <reaction evidence="8">
        <text>RNA(n) + a ribonucleoside 5'-triphosphate = RNA(n+1) + diphosphate</text>
        <dbReference type="Rhea" id="RHEA:21248"/>
        <dbReference type="Rhea" id="RHEA-COMP:14527"/>
        <dbReference type="Rhea" id="RHEA-COMP:17342"/>
        <dbReference type="ChEBI" id="CHEBI:33019"/>
        <dbReference type="ChEBI" id="CHEBI:61557"/>
        <dbReference type="ChEBI" id="CHEBI:140395"/>
        <dbReference type="EC" id="2.7.7.48"/>
    </reaction>
</comment>
<dbReference type="Proteomes" id="UP000682442">
    <property type="component" value="Segment"/>
</dbReference>
<evidence type="ECO:0000259" key="10">
    <source>
        <dbReference type="PROSITE" id="PS50522"/>
    </source>
</evidence>
<evidence type="ECO:0000256" key="8">
    <source>
        <dbReference type="ARBA" id="ARBA00048744"/>
    </source>
</evidence>
<evidence type="ECO:0000256" key="2">
    <source>
        <dbReference type="ARBA" id="ARBA00022484"/>
    </source>
</evidence>
<accession>A0A8S5KXZ0</accession>
<dbReference type="RefSeq" id="YP_010771615.1">
    <property type="nucleotide sequence ID" value="NC_074607.1"/>
</dbReference>
<keyword evidence="3" id="KW-0808">Transferase</keyword>
<evidence type="ECO:0000256" key="1">
    <source>
        <dbReference type="ARBA" id="ARBA00012494"/>
    </source>
</evidence>
<dbReference type="EMBL" id="BK013411">
    <property type="protein sequence ID" value="DAD50035.1"/>
    <property type="molecule type" value="Genomic_RNA"/>
</dbReference>
<comment type="cofactor">
    <cofactor evidence="9">
        <name>Mg(2+)</name>
        <dbReference type="ChEBI" id="CHEBI:18420"/>
    </cofactor>
    <text evidence="9">Binds 2 Mg(2+) per subunit.</text>
</comment>
<dbReference type="GO" id="GO:0046872">
    <property type="term" value="F:metal ion binding"/>
    <property type="evidence" value="ECO:0007669"/>
    <property type="project" value="UniProtKB-KW"/>
</dbReference>
<dbReference type="PROSITE" id="PS50522">
    <property type="entry name" value="RDRP_PHAGE"/>
    <property type="match status" value="1"/>
</dbReference>
<feature type="binding site" evidence="9">
    <location>
        <position position="406"/>
    </location>
    <ligand>
        <name>Mg(2+)</name>
        <dbReference type="ChEBI" id="CHEBI:18420"/>
        <label>2</label>
    </ligand>
</feature>